<evidence type="ECO:0000256" key="1">
    <source>
        <dbReference type="ARBA" id="ARBA00006547"/>
    </source>
</evidence>
<evidence type="ECO:0000313" key="3">
    <source>
        <dbReference type="EMBL" id="MCW8336123.1"/>
    </source>
</evidence>
<dbReference type="Gene3D" id="2.40.128.150">
    <property type="entry name" value="Cysteine proteinases"/>
    <property type="match status" value="1"/>
</dbReference>
<gene>
    <name evidence="3" type="ORF">MD483_20130</name>
</gene>
<dbReference type="RefSeq" id="WP_265689186.1">
    <property type="nucleotide sequence ID" value="NZ_JAKRRX010000182.1"/>
</dbReference>
<sequence length="268" mass="30394">MNEQQFSAYLAKVGLTHKPSVTMTGLLDLHRAQLLTIPFENFDIALGRGVSLRKEDLYRKLLGQKRGGYCFELNELMFEVLRFIGFEAQRVLARVHLSGEPTGRSHQVTMVELDDEQWLVDNGFGSATPRTPLKLSIDEVIHTDLQTLRFTLDDDFGYMLQQQSTDDSGSLIWKNLYSFDLEHVCEADIRYGNYYVSTYPESHFVTSRIAALPTPDGLITLLNHRIKVVSGGETQEIELASGQSYLDALQRYFSIELDSPYSDLTPIS</sequence>
<dbReference type="InterPro" id="IPR038765">
    <property type="entry name" value="Papain-like_cys_pep_sf"/>
</dbReference>
<evidence type="ECO:0000256" key="2">
    <source>
        <dbReference type="RuleBase" id="RU003452"/>
    </source>
</evidence>
<comment type="caution">
    <text evidence="3">The sequence shown here is derived from an EMBL/GenBank/DDBJ whole genome shotgun (WGS) entry which is preliminary data.</text>
</comment>
<dbReference type="Gene3D" id="3.30.2140.10">
    <property type="entry name" value="Arylamine N-acetyltransferase"/>
    <property type="match status" value="1"/>
</dbReference>
<dbReference type="PRINTS" id="PR01543">
    <property type="entry name" value="ANATRNSFRASE"/>
</dbReference>
<dbReference type="PANTHER" id="PTHR11786">
    <property type="entry name" value="N-HYDROXYARYLAMINE O-ACETYLTRANSFERASE"/>
    <property type="match status" value="1"/>
</dbReference>
<accession>A0A9X3CHQ9</accession>
<name>A0A9X3CHQ9_9VIBR</name>
<comment type="similarity">
    <text evidence="1 2">Belongs to the arylamine N-acetyltransferase family.</text>
</comment>
<dbReference type="PANTHER" id="PTHR11786:SF0">
    <property type="entry name" value="ARYLAMINE N-ACETYLTRANSFERASE 4-RELATED"/>
    <property type="match status" value="1"/>
</dbReference>
<evidence type="ECO:0000313" key="4">
    <source>
        <dbReference type="Proteomes" id="UP001155586"/>
    </source>
</evidence>
<dbReference type="EMBL" id="JAKRRX010000182">
    <property type="protein sequence ID" value="MCW8336123.1"/>
    <property type="molecule type" value="Genomic_DNA"/>
</dbReference>
<dbReference type="AlphaFoldDB" id="A0A9X3CHQ9"/>
<dbReference type="Proteomes" id="UP001155586">
    <property type="component" value="Unassembled WGS sequence"/>
</dbReference>
<keyword evidence="4" id="KW-1185">Reference proteome</keyword>
<dbReference type="SUPFAM" id="SSF54001">
    <property type="entry name" value="Cysteine proteinases"/>
    <property type="match status" value="1"/>
</dbReference>
<dbReference type="InterPro" id="IPR001447">
    <property type="entry name" value="Arylamine_N-AcTrfase"/>
</dbReference>
<proteinExistence type="inferred from homology"/>
<protein>
    <submittedName>
        <fullName evidence="3">Arylamine N-acetyltransferase</fullName>
    </submittedName>
</protein>
<organism evidence="3 4">
    <name type="scientific">Vibrio paucivorans</name>
    <dbReference type="NCBI Taxonomy" id="2829489"/>
    <lineage>
        <taxon>Bacteria</taxon>
        <taxon>Pseudomonadati</taxon>
        <taxon>Pseudomonadota</taxon>
        <taxon>Gammaproteobacteria</taxon>
        <taxon>Vibrionales</taxon>
        <taxon>Vibrionaceae</taxon>
        <taxon>Vibrio</taxon>
    </lineage>
</organism>
<dbReference type="GO" id="GO:0016407">
    <property type="term" value="F:acetyltransferase activity"/>
    <property type="evidence" value="ECO:0007669"/>
    <property type="project" value="InterPro"/>
</dbReference>
<dbReference type="Pfam" id="PF00797">
    <property type="entry name" value="Acetyltransf_2"/>
    <property type="match status" value="1"/>
</dbReference>
<reference evidence="3" key="1">
    <citation type="submission" date="2022-02" db="EMBL/GenBank/DDBJ databases">
        <title>Vibrio sp. nov., a new bacterium isolated from Bohai sea, China.</title>
        <authorList>
            <person name="Yuan Y."/>
        </authorList>
    </citation>
    <scope>NUCLEOTIDE SEQUENCE</scope>
    <source>
        <strain evidence="3">DBSS07</strain>
    </source>
</reference>